<dbReference type="STRING" id="886738.Nlim_2001"/>
<feature type="domain" description="Nucleotidyl transferase" evidence="3">
    <location>
        <begin position="2"/>
        <end position="63"/>
    </location>
</feature>
<evidence type="ECO:0000313" key="4">
    <source>
        <dbReference type="EMBL" id="EGG41192.1"/>
    </source>
</evidence>
<evidence type="ECO:0000259" key="3">
    <source>
        <dbReference type="Pfam" id="PF00483"/>
    </source>
</evidence>
<protein>
    <recommendedName>
        <fullName evidence="3">Nucleotidyl transferase domain-containing protein</fullName>
    </recommendedName>
</protein>
<dbReference type="Gene3D" id="3.90.550.10">
    <property type="entry name" value="Spore Coat Polysaccharide Biosynthesis Protein SpsA, Chain A"/>
    <property type="match status" value="1"/>
</dbReference>
<keyword evidence="1" id="KW-0808">Transferase</keyword>
<dbReference type="PANTHER" id="PTHR43584">
    <property type="entry name" value="NUCLEOTIDYL TRANSFERASE"/>
    <property type="match status" value="1"/>
</dbReference>
<comment type="caution">
    <text evidence="4">The sequence shown here is derived from an EMBL/GenBank/DDBJ whole genome shotgun (WGS) entry which is preliminary data.</text>
</comment>
<organism evidence="4">
    <name type="scientific">Candidatus Nitrosarchaeum limnium SFB1</name>
    <dbReference type="NCBI Taxonomy" id="886738"/>
    <lineage>
        <taxon>Archaea</taxon>
        <taxon>Nitrososphaerota</taxon>
        <taxon>Nitrososphaeria</taxon>
        <taxon>Nitrosopumilales</taxon>
        <taxon>Nitrosopumilaceae</taxon>
        <taxon>Nitrosarchaeum</taxon>
    </lineage>
</organism>
<evidence type="ECO:0000256" key="1">
    <source>
        <dbReference type="ARBA" id="ARBA00022679"/>
    </source>
</evidence>
<accession>F3KMV9</accession>
<dbReference type="InterPro" id="IPR050065">
    <property type="entry name" value="GlmU-like"/>
</dbReference>
<gene>
    <name evidence="4" type="ORF">Nlim_2001</name>
</gene>
<dbReference type="InterPro" id="IPR005835">
    <property type="entry name" value="NTP_transferase_dom"/>
</dbReference>
<dbReference type="Pfam" id="PF00483">
    <property type="entry name" value="NTP_transferase"/>
    <property type="match status" value="1"/>
</dbReference>
<dbReference type="GO" id="GO:0016779">
    <property type="term" value="F:nucleotidyltransferase activity"/>
    <property type="evidence" value="ECO:0007669"/>
    <property type="project" value="UniProtKB-KW"/>
</dbReference>
<sequence>MKAIILAAGKGNRLLPITNEIPKSMIEFGEMSLLERMINTFRDCGISDISIVVGHNAKKSIFQTSKFL</sequence>
<dbReference type="PANTHER" id="PTHR43584:SF8">
    <property type="entry name" value="N-ACETYLMURAMATE ALPHA-1-PHOSPHATE URIDYLYLTRANSFERASE"/>
    <property type="match status" value="1"/>
</dbReference>
<dbReference type="AlphaFoldDB" id="F3KMV9"/>
<name>F3KMV9_9ARCH</name>
<evidence type="ECO:0000256" key="2">
    <source>
        <dbReference type="ARBA" id="ARBA00022695"/>
    </source>
</evidence>
<dbReference type="InterPro" id="IPR029044">
    <property type="entry name" value="Nucleotide-diphossugar_trans"/>
</dbReference>
<reference evidence="4" key="1">
    <citation type="journal article" date="2011" name="PLoS ONE">
        <title>Genome of a low-salinity ammonia-oxidizing archaeon determined by single-cell and metagenomic analysis.</title>
        <authorList>
            <person name="Blainey P.C."/>
            <person name="Mosier A.C."/>
            <person name="Potanina A."/>
            <person name="Francis C.A."/>
            <person name="Quake S.R."/>
        </authorList>
    </citation>
    <scope>NUCLEOTIDE SEQUENCE [LARGE SCALE GENOMIC DNA]</scope>
    <source>
        <strain evidence="4">SFB1</strain>
    </source>
</reference>
<dbReference type="SUPFAM" id="SSF53448">
    <property type="entry name" value="Nucleotide-diphospho-sugar transferases"/>
    <property type="match status" value="1"/>
</dbReference>
<dbReference type="Proteomes" id="UP000004348">
    <property type="component" value="Chromosome"/>
</dbReference>
<dbReference type="HOGENOM" id="CLU_2783859_0_0_2"/>
<proteinExistence type="predicted"/>
<dbReference type="EMBL" id="AEGP01000066">
    <property type="protein sequence ID" value="EGG41192.1"/>
    <property type="molecule type" value="Genomic_DNA"/>
</dbReference>
<keyword evidence="2" id="KW-0548">Nucleotidyltransferase</keyword>